<feature type="compositionally biased region" description="Low complexity" evidence="2">
    <location>
        <begin position="113"/>
        <end position="128"/>
    </location>
</feature>
<evidence type="ECO:0000313" key="3">
    <source>
        <dbReference type="EMBL" id="KAK0669932.1"/>
    </source>
</evidence>
<dbReference type="PANTHER" id="PTHR24216">
    <property type="entry name" value="PAXILLIN-RELATED"/>
    <property type="match status" value="1"/>
</dbReference>
<reference evidence="3" key="1">
    <citation type="submission" date="2023-06" db="EMBL/GenBank/DDBJ databases">
        <title>Genome-scale phylogeny and comparative genomics of the fungal order Sordariales.</title>
        <authorList>
            <consortium name="Lawrence Berkeley National Laboratory"/>
            <person name="Hensen N."/>
            <person name="Bonometti L."/>
            <person name="Westerberg I."/>
            <person name="Brannstrom I.O."/>
            <person name="Guillou S."/>
            <person name="Cros-Aarteil S."/>
            <person name="Calhoun S."/>
            <person name="Haridas S."/>
            <person name="Kuo A."/>
            <person name="Mondo S."/>
            <person name="Pangilinan J."/>
            <person name="Riley R."/>
            <person name="Labutti K."/>
            <person name="Andreopoulos B."/>
            <person name="Lipzen A."/>
            <person name="Chen C."/>
            <person name="Yanf M."/>
            <person name="Daum C."/>
            <person name="Ng V."/>
            <person name="Clum A."/>
            <person name="Steindorff A."/>
            <person name="Ohm R."/>
            <person name="Martin F."/>
            <person name="Silar P."/>
            <person name="Natvig D."/>
            <person name="Lalanne C."/>
            <person name="Gautier V."/>
            <person name="Ament-Velasquez S.L."/>
            <person name="Kruys A."/>
            <person name="Hutchinson M.I."/>
            <person name="Powell A.J."/>
            <person name="Barry K."/>
            <person name="Miller A.N."/>
            <person name="Grigoriev I.V."/>
            <person name="Debuchy R."/>
            <person name="Gladieux P."/>
            <person name="Thoren M.H."/>
            <person name="Johannesson H."/>
        </authorList>
    </citation>
    <scope>NUCLEOTIDE SEQUENCE</scope>
    <source>
        <strain evidence="3">CBS 307.81</strain>
    </source>
</reference>
<dbReference type="Proteomes" id="UP001174997">
    <property type="component" value="Unassembled WGS sequence"/>
</dbReference>
<feature type="compositionally biased region" description="Low complexity" evidence="2">
    <location>
        <begin position="1380"/>
        <end position="1393"/>
    </location>
</feature>
<feature type="region of interest" description="Disordered" evidence="2">
    <location>
        <begin position="1"/>
        <end position="129"/>
    </location>
</feature>
<dbReference type="EMBL" id="JAULSY010000037">
    <property type="protein sequence ID" value="KAK0669932.1"/>
    <property type="molecule type" value="Genomic_DNA"/>
</dbReference>
<keyword evidence="1" id="KW-0175">Coiled coil</keyword>
<feature type="compositionally biased region" description="Low complexity" evidence="2">
    <location>
        <begin position="1438"/>
        <end position="1449"/>
    </location>
</feature>
<comment type="caution">
    <text evidence="3">The sequence shown here is derived from an EMBL/GenBank/DDBJ whole genome shotgun (WGS) entry which is preliminary data.</text>
</comment>
<feature type="compositionally biased region" description="Basic residues" evidence="2">
    <location>
        <begin position="1585"/>
        <end position="1598"/>
    </location>
</feature>
<feature type="compositionally biased region" description="Low complexity" evidence="2">
    <location>
        <begin position="86"/>
        <end position="97"/>
    </location>
</feature>
<gene>
    <name evidence="3" type="ORF">QBC41DRAFT_222763</name>
</gene>
<dbReference type="PANTHER" id="PTHR24216:SF65">
    <property type="entry name" value="PAXILLIN-LIKE PROTEIN 1"/>
    <property type="match status" value="1"/>
</dbReference>
<sequence>MSSYLWQGWAPDGADVYDDTSDESLDSLNWEYEPYPMAKSAQGAGGAIDDPDPPPRPPPAPRPTFAQPIPNPVRVPLPPVPESSRNTTNVTNTTGVTQDPKTVWSGPPPKPDGPAGADGSADSFDVSDFLSSEDDDIRFIPADPKDQALLAAENAAWAAEKAARAANDNSGVLDPMDIDVIQAEIDAQTASVHQSGTAATNSSPDRAAVDEADRMEIDSPPEETTTVYEPLDTDDRFRQIAVVFPPRAFRTAEAGQDWTKWASTQWLQRNKAGFIYMHNLKPQAPAGRALLVCSRAGGYLVVNKNIHKDVVREDGWNWNADYRRWWHPAQHKRYPGEIFGTTAYHGAVPPEIRFARLDDPLVTYRLPDEPVFPELHAIGISNGPEGVERDADRNVVRVDEYSLYFKHFNGHNLRSILAYTTQGPKTHHLYLEEYFIWYVMEQLVSAVIYMQSGITRTELKNGVTEKKEGWKPFVHRNIIPEHIYLHFEEAWERGQEEYDRTEVDKAKRDTNEMYERARQRFPRIVLGSWSQANAMDDGWEAWIYNRGQRTLLADVNKLREEEPRVKWKGKGIKPELWEDIYLVGAVLRRLVSVWDARDNEEAWKTTWIDYNVDAKGYTMADARQEREGKPTYSSELYDMLEKFELHDEAIQEEDGTYWGEERYWDGSRAFPDVDNLINYVFPIAYTNAQAEKRTLWPKEDTGEITKPNFNLIETWCGLTRFIDMMPYTPESKGMDEDGAKKVVMRDLQLIHGTKYIIWYQFQEPAIEDLIEELPEYLGVPWARQAMQHPAKLWGKYWYAIYQRRTGDMQTPPGGRSRRGDEHWDTEFAGRRILSRERYEQRGAFEDDGRVKVFHKDLYTIESDDDRDEGHRARKSVREKEWKELIESYGNLEDPFLYLTEKQHLKRVLRWMRRAKRVLWHLYPVALPDDETLQLRNDEEQIASQYLKIMRNEVALQAAGQQVTDTPEERAIKQKYHVMLERLDPKGEYKVGYKHEFAKPPAPREPTPQPREPTPAPRDPTPAPRDPTPAPRDPTPAPRDPTPAPREPTPAPREPTPPLPPSPFTQYRKDEEARKIQAEITRAEHQVLRDRVKAVADRIVVAAEEMNRLETDDTTTNQYARYLEAKRRHEELLVKGRAYEAAINNLPKLETYPEQKQRLENEIVRNQERIADLRRELQEPKKMRKQKATVIAELDGEARRLRAQAGLPSSTELDKAQLEGRAAKIEAEAADFLQQVTEIKEKQDQVMSKIWILEHKIESYRKTIRRIDRELVRQEKPAKVKSAFCRGYEQAMRGDLADSERPGGAPPDDDGGGDDDGNDGGGGGGGADDTPEKKTNKGKKKDGNNDNGGGGSSSKNSGKTTANPTTAPPKPPPPGRRTTRSGRVVRPVSVYSPTKYNITRTRPKPPTGKKPPTGRTGRDIIIPQTPEDPDPTPTGSTRSSPDSAAGSPGSLHSTTVIPETPYKLPGVGDETVIPQSQSQPNNNDDVIIPLTQPDDDEVIPQTQPDNPQPQPNQDNEEEEIIPQTQPNQDAGDEEVTTPSSTQTKKTKKPKPKPLTGLASSPMPKPKTSRKRAAEDDDDGELERLSPPKKRTPGRPKKNQ</sequence>
<evidence type="ECO:0000313" key="4">
    <source>
        <dbReference type="Proteomes" id="UP001174997"/>
    </source>
</evidence>
<feature type="region of interest" description="Disordered" evidence="2">
    <location>
        <begin position="996"/>
        <end position="1065"/>
    </location>
</feature>
<feature type="compositionally biased region" description="Polar residues" evidence="2">
    <location>
        <begin position="1472"/>
        <end position="1483"/>
    </location>
</feature>
<feature type="compositionally biased region" description="Acidic residues" evidence="2">
    <location>
        <begin position="1306"/>
        <end position="1317"/>
    </location>
</feature>
<feature type="region of interest" description="Disordered" evidence="2">
    <location>
        <begin position="1293"/>
        <end position="1598"/>
    </location>
</feature>
<feature type="compositionally biased region" description="Low complexity" evidence="2">
    <location>
        <begin position="1352"/>
        <end position="1364"/>
    </location>
</feature>
<feature type="coiled-coil region" evidence="1">
    <location>
        <begin position="1148"/>
        <end position="1175"/>
    </location>
</feature>
<feature type="compositionally biased region" description="Pro residues" evidence="2">
    <location>
        <begin position="69"/>
        <end position="81"/>
    </location>
</feature>
<accession>A0AA39ZFA8</accession>
<feature type="coiled-coil region" evidence="1">
    <location>
        <begin position="1214"/>
        <end position="1241"/>
    </location>
</feature>
<proteinExistence type="predicted"/>
<dbReference type="SUPFAM" id="SSF56112">
    <property type="entry name" value="Protein kinase-like (PK-like)"/>
    <property type="match status" value="1"/>
</dbReference>
<keyword evidence="4" id="KW-1185">Reference proteome</keyword>
<feature type="compositionally biased region" description="Pro residues" evidence="2">
    <location>
        <begin position="1365"/>
        <end position="1374"/>
    </location>
</feature>
<feature type="compositionally biased region" description="Pro residues" evidence="2">
    <location>
        <begin position="999"/>
        <end position="1062"/>
    </location>
</feature>
<evidence type="ECO:0000256" key="2">
    <source>
        <dbReference type="SAM" id="MobiDB-lite"/>
    </source>
</evidence>
<dbReference type="InterPro" id="IPR011009">
    <property type="entry name" value="Kinase-like_dom_sf"/>
</dbReference>
<name>A0AA39ZFA8_9PEZI</name>
<feature type="compositionally biased region" description="Acidic residues" evidence="2">
    <location>
        <begin position="15"/>
        <end position="25"/>
    </location>
</feature>
<feature type="compositionally biased region" description="Low complexity" evidence="2">
    <location>
        <begin position="1409"/>
        <end position="1424"/>
    </location>
</feature>
<evidence type="ECO:0000256" key="1">
    <source>
        <dbReference type="SAM" id="Coils"/>
    </source>
</evidence>
<protein>
    <submittedName>
        <fullName evidence="3">Uncharacterized protein</fullName>
    </submittedName>
</protein>
<organism evidence="3 4">
    <name type="scientific">Cercophora samala</name>
    <dbReference type="NCBI Taxonomy" id="330535"/>
    <lineage>
        <taxon>Eukaryota</taxon>
        <taxon>Fungi</taxon>
        <taxon>Dikarya</taxon>
        <taxon>Ascomycota</taxon>
        <taxon>Pezizomycotina</taxon>
        <taxon>Sordariomycetes</taxon>
        <taxon>Sordariomycetidae</taxon>
        <taxon>Sordariales</taxon>
        <taxon>Lasiosphaeriaceae</taxon>
        <taxon>Cercophora</taxon>
    </lineage>
</organism>